<comment type="similarity">
    <text evidence="1">Belongs to the SMP-30/CGR1 family.</text>
</comment>
<feature type="active site" description="Proton donor/acceptor" evidence="2">
    <location>
        <position position="206"/>
    </location>
</feature>
<gene>
    <name evidence="5" type="ORF">BMW22_28165</name>
</gene>
<geneLocation type="plasmid" evidence="5">
    <name>unnamed1</name>
</geneLocation>
<feature type="binding site" evidence="3">
    <location>
        <position position="107"/>
    </location>
    <ligand>
        <name>substrate</name>
    </ligand>
</feature>
<evidence type="ECO:0000259" key="4">
    <source>
        <dbReference type="Pfam" id="PF08450"/>
    </source>
</evidence>
<evidence type="ECO:0000313" key="6">
    <source>
        <dbReference type="Proteomes" id="UP000183050"/>
    </source>
</evidence>
<dbReference type="AlphaFoldDB" id="A0A1L3ZKA9"/>
<dbReference type="PANTHER" id="PTHR10907:SF47">
    <property type="entry name" value="REGUCALCIN"/>
    <property type="match status" value="1"/>
</dbReference>
<evidence type="ECO:0000256" key="3">
    <source>
        <dbReference type="PIRSR" id="PIRSR605511-2"/>
    </source>
</evidence>
<name>A0A1L3ZKA9_RHILE</name>
<evidence type="ECO:0000256" key="2">
    <source>
        <dbReference type="PIRSR" id="PIRSR605511-1"/>
    </source>
</evidence>
<evidence type="ECO:0000313" key="5">
    <source>
        <dbReference type="EMBL" id="API56082.1"/>
    </source>
</evidence>
<dbReference type="PANTHER" id="PTHR10907">
    <property type="entry name" value="REGUCALCIN"/>
    <property type="match status" value="1"/>
</dbReference>
<dbReference type="Gene3D" id="2.120.10.30">
    <property type="entry name" value="TolB, C-terminal domain"/>
    <property type="match status" value="1"/>
</dbReference>
<dbReference type="InterPro" id="IPR005511">
    <property type="entry name" value="SMP-30"/>
</dbReference>
<dbReference type="PRINTS" id="PR01790">
    <property type="entry name" value="SMP30FAMILY"/>
</dbReference>
<dbReference type="GO" id="GO:0005509">
    <property type="term" value="F:calcium ion binding"/>
    <property type="evidence" value="ECO:0007669"/>
    <property type="project" value="TreeGrafter"/>
</dbReference>
<evidence type="ECO:0000256" key="1">
    <source>
        <dbReference type="ARBA" id="ARBA00008853"/>
    </source>
</evidence>
<proteinExistence type="inferred from homology"/>
<feature type="domain" description="SMP-30/Gluconolactonase/LRE-like region" evidence="4">
    <location>
        <begin position="22"/>
        <end position="264"/>
    </location>
</feature>
<dbReference type="GO" id="GO:0004341">
    <property type="term" value="F:gluconolactonase activity"/>
    <property type="evidence" value="ECO:0007669"/>
    <property type="project" value="TreeGrafter"/>
</dbReference>
<dbReference type="Pfam" id="PF08450">
    <property type="entry name" value="SGL"/>
    <property type="match status" value="1"/>
</dbReference>
<feature type="binding site" evidence="3">
    <location>
        <position position="154"/>
    </location>
    <ligand>
        <name>a divalent metal cation</name>
        <dbReference type="ChEBI" id="CHEBI:60240"/>
    </ligand>
</feature>
<accession>A0A1L3ZKA9</accession>
<organism evidence="5 6">
    <name type="scientific">Rhizobium leguminosarum</name>
    <dbReference type="NCBI Taxonomy" id="384"/>
    <lineage>
        <taxon>Bacteria</taxon>
        <taxon>Pseudomonadati</taxon>
        <taxon>Pseudomonadota</taxon>
        <taxon>Alphaproteobacteria</taxon>
        <taxon>Hyphomicrobiales</taxon>
        <taxon>Rhizobiaceae</taxon>
        <taxon>Rhizobium/Agrobacterium group</taxon>
        <taxon>Rhizobium</taxon>
    </lineage>
</organism>
<protein>
    <submittedName>
        <fullName evidence="5">Gluconolactonase</fullName>
    </submittedName>
</protein>
<dbReference type="InterPro" id="IPR011042">
    <property type="entry name" value="6-blade_b-propeller_TolB-like"/>
</dbReference>
<reference evidence="5 6" key="1">
    <citation type="submission" date="2016-11" db="EMBL/GenBank/DDBJ databases">
        <title>Rhizobium leguminosarum bv. viciae strain Vaf12 isolated from Vavilovia formosa root nodules from Russia, Dagestan.</title>
        <authorList>
            <person name="Kimeklis A."/>
        </authorList>
    </citation>
    <scope>NUCLEOTIDE SEQUENCE [LARGE SCALE GENOMIC DNA]</scope>
    <source>
        <strain evidence="5 6">Vaf-108</strain>
        <plasmid evidence="6">Plasmid unnamed1</plasmid>
    </source>
</reference>
<feature type="binding site" evidence="3">
    <location>
        <position position="109"/>
    </location>
    <ligand>
        <name>substrate</name>
    </ligand>
</feature>
<dbReference type="SUPFAM" id="SSF63829">
    <property type="entry name" value="Calcium-dependent phosphotriesterase"/>
    <property type="match status" value="1"/>
</dbReference>
<comment type="cofactor">
    <cofactor evidence="3">
        <name>Zn(2+)</name>
        <dbReference type="ChEBI" id="CHEBI:29105"/>
    </cofactor>
    <text evidence="3">Binds 1 divalent metal cation per subunit.</text>
</comment>
<dbReference type="GO" id="GO:0019853">
    <property type="term" value="P:L-ascorbic acid biosynthetic process"/>
    <property type="evidence" value="ECO:0007669"/>
    <property type="project" value="TreeGrafter"/>
</dbReference>
<feature type="binding site" evidence="3">
    <location>
        <position position="206"/>
    </location>
    <ligand>
        <name>a divalent metal cation</name>
        <dbReference type="ChEBI" id="CHEBI:60240"/>
    </ligand>
</feature>
<keyword evidence="5" id="KW-0614">Plasmid</keyword>
<dbReference type="Proteomes" id="UP000183050">
    <property type="component" value="Plasmid unnamed1"/>
</dbReference>
<feature type="binding site" evidence="3">
    <location>
        <position position="24"/>
    </location>
    <ligand>
        <name>a divalent metal cation</name>
        <dbReference type="ChEBI" id="CHEBI:60240"/>
    </ligand>
</feature>
<sequence>MRIEDIFVEAGFNLVLDAKTSLGECPVWSVAEQVLYFVDIKSRRIHRFDPATNDLTTLELSEEVGCIGLVAGGGFVAGLRSGIWLLDADGRPVRKLADNPEDRTISRFNDGMVDPMGRFVAGTVDESREKGIAGLYRYDRNGLAQLADDLLTSNGVAFSPDGRRLYHADTLRYTLYTYDYAPETGIASNRQVFSQFGSDTDKGRPDGGAVDLEGCYWTALFEGGRVQRYSPDGALLAEYPVPVKCPTMVSFGGADMRTLYCTSASVGRSQAELEAFPLSGGLFAMRTDVAGLQKPLFNPEA</sequence>
<keyword evidence="3" id="KW-0479">Metal-binding</keyword>
<dbReference type="InterPro" id="IPR013658">
    <property type="entry name" value="SGL"/>
</dbReference>
<keyword evidence="3" id="KW-0862">Zinc</keyword>
<dbReference type="EMBL" id="CP018229">
    <property type="protein sequence ID" value="API56082.1"/>
    <property type="molecule type" value="Genomic_DNA"/>
</dbReference>